<evidence type="ECO:0000259" key="10">
    <source>
        <dbReference type="PROSITE" id="PS50263"/>
    </source>
</evidence>
<evidence type="ECO:0000256" key="2">
    <source>
        <dbReference type="ARBA" id="ARBA00022475"/>
    </source>
</evidence>
<keyword evidence="5 8" id="KW-1133">Transmembrane helix</keyword>
<dbReference type="InterPro" id="IPR036526">
    <property type="entry name" value="C-N_Hydrolase_sf"/>
</dbReference>
<dbReference type="Proteomes" id="UP001500058">
    <property type="component" value="Unassembled WGS sequence"/>
</dbReference>
<name>A0ABP5V6M1_9ACTN</name>
<keyword evidence="2 8" id="KW-1003">Cell membrane</keyword>
<keyword evidence="12" id="KW-1185">Reference proteome</keyword>
<keyword evidence="4 8" id="KW-0812">Transmembrane</keyword>
<organism evidence="11 12">
    <name type="scientific">Streptomyces glaucosporus</name>
    <dbReference type="NCBI Taxonomy" id="284044"/>
    <lineage>
        <taxon>Bacteria</taxon>
        <taxon>Bacillati</taxon>
        <taxon>Actinomycetota</taxon>
        <taxon>Actinomycetes</taxon>
        <taxon>Kitasatosporales</taxon>
        <taxon>Streptomycetaceae</taxon>
        <taxon>Streptomyces</taxon>
    </lineage>
</organism>
<dbReference type="InterPro" id="IPR004563">
    <property type="entry name" value="Apolipo_AcylTrfase"/>
</dbReference>
<dbReference type="InterPro" id="IPR003010">
    <property type="entry name" value="C-N_Hydrolase"/>
</dbReference>
<dbReference type="Pfam" id="PF00795">
    <property type="entry name" value="CN_hydrolase"/>
    <property type="match status" value="1"/>
</dbReference>
<feature type="transmembrane region" description="Helical" evidence="8">
    <location>
        <begin position="187"/>
        <end position="207"/>
    </location>
</feature>
<dbReference type="NCBIfam" id="TIGR00546">
    <property type="entry name" value="lnt"/>
    <property type="match status" value="1"/>
</dbReference>
<comment type="catalytic activity">
    <reaction evidence="8">
        <text>N-terminal S-1,2-diacyl-sn-glyceryl-L-cysteinyl-[lipoprotein] + a glycerophospholipid = N-acyl-S-1,2-diacyl-sn-glyceryl-L-cysteinyl-[lipoprotein] + a 2-acyl-sn-glycero-3-phospholipid + H(+)</text>
        <dbReference type="Rhea" id="RHEA:48228"/>
        <dbReference type="Rhea" id="RHEA-COMP:14681"/>
        <dbReference type="Rhea" id="RHEA-COMP:14684"/>
        <dbReference type="ChEBI" id="CHEBI:15378"/>
        <dbReference type="ChEBI" id="CHEBI:136912"/>
        <dbReference type="ChEBI" id="CHEBI:140656"/>
        <dbReference type="ChEBI" id="CHEBI:140657"/>
        <dbReference type="ChEBI" id="CHEBI:140660"/>
        <dbReference type="EC" id="2.3.1.269"/>
    </reaction>
</comment>
<feature type="transmembrane region" description="Helical" evidence="8">
    <location>
        <begin position="113"/>
        <end position="133"/>
    </location>
</feature>
<sequence>MRVARGTRWRRGTLAVAAGALPAPAFPEPSLWWWAYAALVPWLLLLRTAGSGRRAAVEGWLGGTGFLLAGHHWLAPNLHVFIVVTAALLGVLWAPWGWLVRRLLAGSPGPGRAVAAVVLVPSAWLMAELVRSWEYLGGPWALLGASQWQVPPALRLASLGGVWLVTVWVVAVNTVSALLVAAPRARVPAAAAAVVCALVPAAAWAWAPLPRPAGSVRVAVVQPGVVAGPEARFDAGERLTRGLAGRGADLVVWGESSVGHDLDARPDLRRRLAALSARVGAPVLVNVDARRSDRPGIFKSSVLIGPGGPTGDRYDKMRLVPFGEYVPARSVLGWATAVGRAAGEDRRRGDAPVVMDAGAVRVGPLVCFESAFPDMSRALVRDGAGVLVAQSATSSFQESWAPGQHASLAALRAAETWRPMVHATLTGVSAVHGPRGEPVGGRLGTDRSGAAVYEVPLASGTSPYVRFGDWVPAAALAALLVSAAVAAAGRARRGSGGVRQEAEPGREPLSRTVPARR</sequence>
<comment type="caution">
    <text evidence="8">Lacks conserved residue(s) required for the propagation of feature annotation.</text>
</comment>
<dbReference type="SUPFAM" id="SSF56317">
    <property type="entry name" value="Carbon-nitrogen hydrolase"/>
    <property type="match status" value="1"/>
</dbReference>
<evidence type="ECO:0000256" key="1">
    <source>
        <dbReference type="ARBA" id="ARBA00004651"/>
    </source>
</evidence>
<evidence type="ECO:0000256" key="9">
    <source>
        <dbReference type="SAM" id="MobiDB-lite"/>
    </source>
</evidence>
<comment type="function">
    <text evidence="8">Catalyzes the phospholipid dependent N-acylation of the N-terminal cysteine of apolipoprotein, the last step in lipoprotein maturation.</text>
</comment>
<evidence type="ECO:0000256" key="4">
    <source>
        <dbReference type="ARBA" id="ARBA00022692"/>
    </source>
</evidence>
<dbReference type="CDD" id="cd07571">
    <property type="entry name" value="ALP_N-acyl_transferase"/>
    <property type="match status" value="1"/>
</dbReference>
<dbReference type="EMBL" id="BAAATJ010000005">
    <property type="protein sequence ID" value="GAA2393164.1"/>
    <property type="molecule type" value="Genomic_DNA"/>
</dbReference>
<protein>
    <recommendedName>
        <fullName evidence="8">Apolipoprotein N-acyltransferase</fullName>
        <shortName evidence="8">ALP N-acyltransferase</shortName>
        <ecNumber evidence="8">2.3.1.269</ecNumber>
    </recommendedName>
</protein>
<evidence type="ECO:0000313" key="11">
    <source>
        <dbReference type="EMBL" id="GAA2393164.1"/>
    </source>
</evidence>
<dbReference type="Pfam" id="PF20154">
    <property type="entry name" value="LNT_N"/>
    <property type="match status" value="1"/>
</dbReference>
<dbReference type="PANTHER" id="PTHR38686">
    <property type="entry name" value="APOLIPOPROTEIN N-ACYLTRANSFERASE"/>
    <property type="match status" value="1"/>
</dbReference>
<proteinExistence type="inferred from homology"/>
<feature type="transmembrane region" description="Helical" evidence="8">
    <location>
        <begin position="153"/>
        <end position="180"/>
    </location>
</feature>
<dbReference type="PANTHER" id="PTHR38686:SF1">
    <property type="entry name" value="APOLIPOPROTEIN N-ACYLTRANSFERASE"/>
    <property type="match status" value="1"/>
</dbReference>
<feature type="transmembrane region" description="Helical" evidence="8">
    <location>
        <begin position="80"/>
        <end position="101"/>
    </location>
</feature>
<keyword evidence="3 8" id="KW-0808">Transferase</keyword>
<comment type="similarity">
    <text evidence="8">Belongs to the CN hydrolase family. Apolipoprotein N-acyltransferase subfamily.</text>
</comment>
<comment type="pathway">
    <text evidence="8">Protein modification; lipoprotein biosynthesis (N-acyl transfer).</text>
</comment>
<evidence type="ECO:0000256" key="8">
    <source>
        <dbReference type="HAMAP-Rule" id="MF_01148"/>
    </source>
</evidence>
<feature type="domain" description="CN hydrolase" evidence="10">
    <location>
        <begin position="216"/>
        <end position="457"/>
    </location>
</feature>
<feature type="compositionally biased region" description="Basic and acidic residues" evidence="9">
    <location>
        <begin position="500"/>
        <end position="509"/>
    </location>
</feature>
<feature type="region of interest" description="Disordered" evidence="9">
    <location>
        <begin position="493"/>
        <end position="517"/>
    </location>
</feature>
<dbReference type="EC" id="2.3.1.269" evidence="8"/>
<evidence type="ECO:0000313" key="12">
    <source>
        <dbReference type="Proteomes" id="UP001500058"/>
    </source>
</evidence>
<evidence type="ECO:0000256" key="5">
    <source>
        <dbReference type="ARBA" id="ARBA00022989"/>
    </source>
</evidence>
<dbReference type="Gene3D" id="3.60.110.10">
    <property type="entry name" value="Carbon-nitrogen hydrolase"/>
    <property type="match status" value="1"/>
</dbReference>
<gene>
    <name evidence="8 11" type="primary">lnt</name>
    <name evidence="11" type="ORF">GCM10010420_17420</name>
</gene>
<comment type="subcellular location">
    <subcellularLocation>
        <location evidence="1 8">Cell membrane</location>
        <topology evidence="1 8">Multi-pass membrane protein</topology>
    </subcellularLocation>
</comment>
<dbReference type="RefSeq" id="WP_344630294.1">
    <property type="nucleotide sequence ID" value="NZ_BAAATJ010000005.1"/>
</dbReference>
<dbReference type="InterPro" id="IPR045378">
    <property type="entry name" value="LNT_N"/>
</dbReference>
<reference evidence="12" key="1">
    <citation type="journal article" date="2019" name="Int. J. Syst. Evol. Microbiol.">
        <title>The Global Catalogue of Microorganisms (GCM) 10K type strain sequencing project: providing services to taxonomists for standard genome sequencing and annotation.</title>
        <authorList>
            <consortium name="The Broad Institute Genomics Platform"/>
            <consortium name="The Broad Institute Genome Sequencing Center for Infectious Disease"/>
            <person name="Wu L."/>
            <person name="Ma J."/>
        </authorList>
    </citation>
    <scope>NUCLEOTIDE SEQUENCE [LARGE SCALE GENOMIC DNA]</scope>
    <source>
        <strain evidence="12">JCM 6921</strain>
    </source>
</reference>
<evidence type="ECO:0000256" key="3">
    <source>
        <dbReference type="ARBA" id="ARBA00022679"/>
    </source>
</evidence>
<dbReference type="PROSITE" id="PS50263">
    <property type="entry name" value="CN_HYDROLASE"/>
    <property type="match status" value="1"/>
</dbReference>
<evidence type="ECO:0000256" key="7">
    <source>
        <dbReference type="ARBA" id="ARBA00023315"/>
    </source>
</evidence>
<accession>A0ABP5V6M1</accession>
<evidence type="ECO:0000256" key="6">
    <source>
        <dbReference type="ARBA" id="ARBA00023136"/>
    </source>
</evidence>
<comment type="caution">
    <text evidence="11">The sequence shown here is derived from an EMBL/GenBank/DDBJ whole genome shotgun (WGS) entry which is preliminary data.</text>
</comment>
<keyword evidence="7 8" id="KW-0012">Acyltransferase</keyword>
<dbReference type="HAMAP" id="MF_01148">
    <property type="entry name" value="Lnt"/>
    <property type="match status" value="1"/>
</dbReference>
<keyword evidence="6 8" id="KW-0472">Membrane</keyword>